<accession>A0A8H3ATI8</accession>
<evidence type="ECO:0008006" key="3">
    <source>
        <dbReference type="Google" id="ProtNLM"/>
    </source>
</evidence>
<protein>
    <recommendedName>
        <fullName evidence="3">BTB domain-containing protein</fullName>
    </recommendedName>
</protein>
<name>A0A8H3ATI8_9AGAM</name>
<organism evidence="1 2">
    <name type="scientific">Rhizoctonia solani</name>
    <dbReference type="NCBI Taxonomy" id="456999"/>
    <lineage>
        <taxon>Eukaryota</taxon>
        <taxon>Fungi</taxon>
        <taxon>Dikarya</taxon>
        <taxon>Basidiomycota</taxon>
        <taxon>Agaricomycotina</taxon>
        <taxon>Agaricomycetes</taxon>
        <taxon>Cantharellales</taxon>
        <taxon>Ceratobasidiaceae</taxon>
        <taxon>Rhizoctonia</taxon>
    </lineage>
</organism>
<proteinExistence type="predicted"/>
<reference evidence="1" key="1">
    <citation type="submission" date="2021-01" db="EMBL/GenBank/DDBJ databases">
        <authorList>
            <person name="Kaushik A."/>
        </authorList>
    </citation>
    <scope>NUCLEOTIDE SEQUENCE</scope>
    <source>
        <strain evidence="1">AG2-2IIIB</strain>
    </source>
</reference>
<dbReference type="AlphaFoldDB" id="A0A8H3ATI8"/>
<sequence>MSESENSSNNQIPPPDSVILTTLPTDLAPSDYQFAAQTHPKDSRFYYYDGSAVFLVENKLFKFQASLLAADAEDYEFKHIVKDAIDGCKGDTNKLGTDHAHPIVLPADVTASQFRDFLMVVFGGVTNSNFLVFLNTLRTRSSYNPLLVSRLVNIGYLGCRFGMKRLDNWSQVQIYTILHEFVVTNRLTDDWDARVFLRLVQYVQNATNSAYRAKLSVLMRHIMSASVKKAYELNDEIPQGNIIDICATLYQAKDILISSPGIFGFIFAVIVSLGHQSSIWNERLTREDRRILYAASSILTRLSNHADLEVGWVTDPTEIKVVCSQCSSNFGAFWKDAFSQCEGLKSRVPSEDIRHVVCLPAYRIHFWSISSATCQCPNKTAINIDQKMELLYCGLTEKYKSLVEYVLQH</sequence>
<dbReference type="EMBL" id="CAJMWT010002238">
    <property type="protein sequence ID" value="CAE6436918.1"/>
    <property type="molecule type" value="Genomic_DNA"/>
</dbReference>
<evidence type="ECO:0000313" key="1">
    <source>
        <dbReference type="EMBL" id="CAE6436918.1"/>
    </source>
</evidence>
<evidence type="ECO:0000313" key="2">
    <source>
        <dbReference type="Proteomes" id="UP000663843"/>
    </source>
</evidence>
<comment type="caution">
    <text evidence="1">The sequence shown here is derived from an EMBL/GenBank/DDBJ whole genome shotgun (WGS) entry which is preliminary data.</text>
</comment>
<gene>
    <name evidence="1" type="ORF">RDB_LOCUS70863</name>
</gene>
<dbReference type="Proteomes" id="UP000663843">
    <property type="component" value="Unassembled WGS sequence"/>
</dbReference>